<feature type="transmembrane region" description="Helical" evidence="1">
    <location>
        <begin position="378"/>
        <end position="403"/>
    </location>
</feature>
<comment type="caution">
    <text evidence="3">The sequence shown here is derived from an EMBL/GenBank/DDBJ whole genome shotgun (WGS) entry which is preliminary data.</text>
</comment>
<evidence type="ECO:0000256" key="1">
    <source>
        <dbReference type="SAM" id="Phobius"/>
    </source>
</evidence>
<feature type="transmembrane region" description="Helical" evidence="1">
    <location>
        <begin position="409"/>
        <end position="431"/>
    </location>
</feature>
<feature type="signal peptide" evidence="2">
    <location>
        <begin position="1"/>
        <end position="24"/>
    </location>
</feature>
<feature type="transmembrane region" description="Helical" evidence="1">
    <location>
        <begin position="266"/>
        <end position="290"/>
    </location>
</feature>
<keyword evidence="1" id="KW-0472">Membrane</keyword>
<feature type="transmembrane region" description="Helical" evidence="1">
    <location>
        <begin position="202"/>
        <end position="223"/>
    </location>
</feature>
<name>A0A9W8ANX6_9FUNG</name>
<dbReference type="Proteomes" id="UP001150925">
    <property type="component" value="Unassembled WGS sequence"/>
</dbReference>
<evidence type="ECO:0000313" key="4">
    <source>
        <dbReference type="Proteomes" id="UP001150925"/>
    </source>
</evidence>
<feature type="transmembrane region" description="Helical" evidence="1">
    <location>
        <begin position="297"/>
        <end position="319"/>
    </location>
</feature>
<gene>
    <name evidence="3" type="ORF">IWQ62_005970</name>
</gene>
<proteinExistence type="predicted"/>
<feature type="transmembrane region" description="Helical" evidence="1">
    <location>
        <begin position="331"/>
        <end position="357"/>
    </location>
</feature>
<evidence type="ECO:0000313" key="3">
    <source>
        <dbReference type="EMBL" id="KAJ1953528.1"/>
    </source>
</evidence>
<keyword evidence="4" id="KW-1185">Reference proteome</keyword>
<keyword evidence="1" id="KW-1133">Transmembrane helix</keyword>
<evidence type="ECO:0000256" key="2">
    <source>
        <dbReference type="SAM" id="SignalP"/>
    </source>
</evidence>
<reference evidence="3" key="1">
    <citation type="submission" date="2022-07" db="EMBL/GenBank/DDBJ databases">
        <title>Phylogenomic reconstructions and comparative analyses of Kickxellomycotina fungi.</title>
        <authorList>
            <person name="Reynolds N.K."/>
            <person name="Stajich J.E."/>
            <person name="Barry K."/>
            <person name="Grigoriev I.V."/>
            <person name="Crous P."/>
            <person name="Smith M.E."/>
        </authorList>
    </citation>
    <scope>NUCLEOTIDE SEQUENCE</scope>
    <source>
        <strain evidence="3">RSA 1196</strain>
    </source>
</reference>
<dbReference type="AlphaFoldDB" id="A0A9W8ANX6"/>
<feature type="transmembrane region" description="Helical" evidence="1">
    <location>
        <begin position="235"/>
        <end position="254"/>
    </location>
</feature>
<sequence>MRPWECWYTLFGVCLWSLLRTSYGDLQVHSQGFVTTVPLRNFYGDSRNAYNISGVLVPLIVRQGCRLELAISKDSVETQSEASDSVLLVDGWAKVWAQCGSKAELLRRLPQLAQQIQALGWPPVRLVVFPSSSNEVDTFGDPRQETYGRWWTVKPAETALGLIPADSVEGLNLNGLLKVTAISEPGPWNVMAQSTALTVQRILAYLLLLPLACYSGYRTIGAFYRHRLQQWGRLLFYLAGIGCALVLVFTGVQPRPLLAEEYLYEVGLIVCALTEAFVLARWGTLLMVILPIHYLRFVMLWINVMRVGFTVFLGALALARTGTQNPALTNLYFQLWVFLGTAIYVIQALVHGLYMYLLWGAADVLTISLESFQRLRAIAMVVVGLFVIGAVRFAAVALGTAPYNDTMVFVYQALMLNLSTVAVYILAFNFLGQEDSEAVRVFQWTGESVQLYRLVFQDGFWPVVDPVVDYSKKRRGSL</sequence>
<organism evidence="3 4">
    <name type="scientific">Dispira parvispora</name>
    <dbReference type="NCBI Taxonomy" id="1520584"/>
    <lineage>
        <taxon>Eukaryota</taxon>
        <taxon>Fungi</taxon>
        <taxon>Fungi incertae sedis</taxon>
        <taxon>Zoopagomycota</taxon>
        <taxon>Kickxellomycotina</taxon>
        <taxon>Dimargaritomycetes</taxon>
        <taxon>Dimargaritales</taxon>
        <taxon>Dimargaritaceae</taxon>
        <taxon>Dispira</taxon>
    </lineage>
</organism>
<keyword evidence="1" id="KW-0812">Transmembrane</keyword>
<feature type="chain" id="PRO_5040725985" evidence="2">
    <location>
        <begin position="25"/>
        <end position="478"/>
    </location>
</feature>
<keyword evidence="2" id="KW-0732">Signal</keyword>
<protein>
    <submittedName>
        <fullName evidence="3">Uncharacterized protein</fullName>
    </submittedName>
</protein>
<accession>A0A9W8ANX6</accession>
<dbReference type="EMBL" id="JANBPY010002845">
    <property type="protein sequence ID" value="KAJ1953528.1"/>
    <property type="molecule type" value="Genomic_DNA"/>
</dbReference>
<dbReference type="OrthoDB" id="5542996at2759"/>